<evidence type="ECO:0000313" key="2">
    <source>
        <dbReference type="EMBL" id="KRZ66212.1"/>
    </source>
</evidence>
<keyword evidence="1" id="KW-0472">Membrane</keyword>
<keyword evidence="5" id="KW-1185">Reference proteome</keyword>
<feature type="transmembrane region" description="Helical" evidence="1">
    <location>
        <begin position="16"/>
        <end position="37"/>
    </location>
</feature>
<evidence type="ECO:0000313" key="4">
    <source>
        <dbReference type="EMBL" id="KRZ68344.1"/>
    </source>
</evidence>
<evidence type="ECO:0000313" key="5">
    <source>
        <dbReference type="Proteomes" id="UP000054843"/>
    </source>
</evidence>
<comment type="caution">
    <text evidence="4">The sequence shown here is derived from an EMBL/GenBank/DDBJ whole genome shotgun (WGS) entry which is preliminary data.</text>
</comment>
<keyword evidence="1" id="KW-1133">Transmembrane helix</keyword>
<accession>A0A0V1M945</accession>
<evidence type="ECO:0000256" key="1">
    <source>
        <dbReference type="SAM" id="Phobius"/>
    </source>
</evidence>
<keyword evidence="1" id="KW-0812">Transmembrane</keyword>
<protein>
    <submittedName>
        <fullName evidence="4">Uncharacterized protein</fullName>
    </submittedName>
</protein>
<proteinExistence type="predicted"/>
<evidence type="ECO:0000313" key="3">
    <source>
        <dbReference type="EMBL" id="KRZ68340.1"/>
    </source>
</evidence>
<dbReference type="Proteomes" id="UP000054843">
    <property type="component" value="Unassembled WGS sequence"/>
</dbReference>
<organism evidence="4 5">
    <name type="scientific">Trichinella papuae</name>
    <dbReference type="NCBI Taxonomy" id="268474"/>
    <lineage>
        <taxon>Eukaryota</taxon>
        <taxon>Metazoa</taxon>
        <taxon>Ecdysozoa</taxon>
        <taxon>Nematoda</taxon>
        <taxon>Enoplea</taxon>
        <taxon>Dorylaimia</taxon>
        <taxon>Trichinellida</taxon>
        <taxon>Trichinellidae</taxon>
        <taxon>Trichinella</taxon>
    </lineage>
</organism>
<dbReference type="EMBL" id="JYDO01000167">
    <property type="protein sequence ID" value="KRZ68344.1"/>
    <property type="molecule type" value="Genomic_DNA"/>
</dbReference>
<name>A0A0V1M945_9BILA</name>
<sequence>MNNSNNNLTEFVQSPFQLIVIIPGNLYLSMPVFTLNFSLNRSNHINTSVDNFNRCRPNVFINRNPRRTLLLVKVFPAMYKFIDLFVITRRLDMMNHVNERVNVAMKDHLI</sequence>
<dbReference type="AlphaFoldDB" id="A0A0V1M945"/>
<dbReference type="EMBL" id="JYDO01000256">
    <property type="protein sequence ID" value="KRZ66212.1"/>
    <property type="molecule type" value="Genomic_DNA"/>
</dbReference>
<reference evidence="4 5" key="1">
    <citation type="submission" date="2015-01" db="EMBL/GenBank/DDBJ databases">
        <title>Evolution of Trichinella species and genotypes.</title>
        <authorList>
            <person name="Korhonen P.K."/>
            <person name="Edoardo P."/>
            <person name="Giuseppe L.R."/>
            <person name="Gasser R.B."/>
        </authorList>
    </citation>
    <scope>NUCLEOTIDE SEQUENCE [LARGE SCALE GENOMIC DNA]</scope>
    <source>
        <strain evidence="4">ISS1980</strain>
    </source>
</reference>
<gene>
    <name evidence="2" type="ORF">T10_11736</name>
    <name evidence="4" type="ORF">T10_1778</name>
    <name evidence="3" type="ORF">T10_8498</name>
</gene>
<dbReference type="EMBL" id="JYDO01000167">
    <property type="protein sequence ID" value="KRZ68340.1"/>
    <property type="molecule type" value="Genomic_DNA"/>
</dbReference>